<accession>A0ACC2FXF7</accession>
<organism evidence="1 2">
    <name type="scientific">Dallia pectoralis</name>
    <name type="common">Alaska blackfish</name>
    <dbReference type="NCBI Taxonomy" id="75939"/>
    <lineage>
        <taxon>Eukaryota</taxon>
        <taxon>Metazoa</taxon>
        <taxon>Chordata</taxon>
        <taxon>Craniata</taxon>
        <taxon>Vertebrata</taxon>
        <taxon>Euteleostomi</taxon>
        <taxon>Actinopterygii</taxon>
        <taxon>Neopterygii</taxon>
        <taxon>Teleostei</taxon>
        <taxon>Protacanthopterygii</taxon>
        <taxon>Esociformes</taxon>
        <taxon>Umbridae</taxon>
        <taxon>Dallia</taxon>
    </lineage>
</organism>
<dbReference type="EMBL" id="CM055747">
    <property type="protein sequence ID" value="KAJ7995973.1"/>
    <property type="molecule type" value="Genomic_DNA"/>
</dbReference>
<evidence type="ECO:0000313" key="2">
    <source>
        <dbReference type="Proteomes" id="UP001157502"/>
    </source>
</evidence>
<proteinExistence type="predicted"/>
<gene>
    <name evidence="1" type="ORF">DPEC_G00232250</name>
</gene>
<protein>
    <submittedName>
        <fullName evidence="1">Uncharacterized protein</fullName>
    </submittedName>
</protein>
<sequence length="117" mass="12529">MAMVRLASPVTTGGTGHHREPHVIYHTAIWCYKAELQVWHADTVFQTPSVQCVSPQPAPEARGPHGGDWPGCPTGVGIPVKELAAGGGWGLGCAHPGVYSSVEQLLNWIYTVMEKNS</sequence>
<reference evidence="1" key="1">
    <citation type="submission" date="2021-05" db="EMBL/GenBank/DDBJ databases">
        <authorList>
            <person name="Pan Q."/>
            <person name="Jouanno E."/>
            <person name="Zahm M."/>
            <person name="Klopp C."/>
            <person name="Cabau C."/>
            <person name="Louis A."/>
            <person name="Berthelot C."/>
            <person name="Parey E."/>
            <person name="Roest Crollius H."/>
            <person name="Montfort J."/>
            <person name="Robinson-Rechavi M."/>
            <person name="Bouchez O."/>
            <person name="Lampietro C."/>
            <person name="Lopez Roques C."/>
            <person name="Donnadieu C."/>
            <person name="Postlethwait J."/>
            <person name="Bobe J."/>
            <person name="Dillon D."/>
            <person name="Chandos A."/>
            <person name="von Hippel F."/>
            <person name="Guiguen Y."/>
        </authorList>
    </citation>
    <scope>NUCLEOTIDE SEQUENCE</scope>
    <source>
        <strain evidence="1">YG-Jan2019</strain>
    </source>
</reference>
<evidence type="ECO:0000313" key="1">
    <source>
        <dbReference type="EMBL" id="KAJ7995973.1"/>
    </source>
</evidence>
<keyword evidence="2" id="KW-1185">Reference proteome</keyword>
<dbReference type="Proteomes" id="UP001157502">
    <property type="component" value="Chromosome 20"/>
</dbReference>
<name>A0ACC2FXF7_DALPE</name>
<comment type="caution">
    <text evidence="1">The sequence shown here is derived from an EMBL/GenBank/DDBJ whole genome shotgun (WGS) entry which is preliminary data.</text>
</comment>